<keyword evidence="1" id="KW-0433">Leucine-rich repeat</keyword>
<evidence type="ECO:0000256" key="1">
    <source>
        <dbReference type="ARBA" id="ARBA00022614"/>
    </source>
</evidence>
<dbReference type="InterPro" id="IPR025875">
    <property type="entry name" value="Leu-rich_rpt_4"/>
</dbReference>
<dbReference type="Gene3D" id="3.80.10.10">
    <property type="entry name" value="Ribonuclease Inhibitor"/>
    <property type="match status" value="1"/>
</dbReference>
<protein>
    <submittedName>
        <fullName evidence="4">Leucine-rich repeat-containing protein C10orf11-like</fullName>
    </submittedName>
</protein>
<name>A0A210QG81_MIZYE</name>
<dbReference type="OrthoDB" id="10251250at2759"/>
<organism evidence="4 5">
    <name type="scientific">Mizuhopecten yessoensis</name>
    <name type="common">Japanese scallop</name>
    <name type="synonym">Patinopecten yessoensis</name>
    <dbReference type="NCBI Taxonomy" id="6573"/>
    <lineage>
        <taxon>Eukaryota</taxon>
        <taxon>Metazoa</taxon>
        <taxon>Spiralia</taxon>
        <taxon>Lophotrochozoa</taxon>
        <taxon>Mollusca</taxon>
        <taxon>Bivalvia</taxon>
        <taxon>Autobranchia</taxon>
        <taxon>Pteriomorphia</taxon>
        <taxon>Pectinida</taxon>
        <taxon>Pectinoidea</taxon>
        <taxon>Pectinidae</taxon>
        <taxon>Mizuhopecten</taxon>
    </lineage>
</organism>
<feature type="compositionally biased region" description="Basic residues" evidence="3">
    <location>
        <begin position="160"/>
        <end position="170"/>
    </location>
</feature>
<proteinExistence type="predicted"/>
<dbReference type="STRING" id="6573.A0A210QG81"/>
<dbReference type="PANTHER" id="PTHR46282:SF1">
    <property type="entry name" value="LEUCINE-RICH REPEAT-CONTAINING PROTEIN 72-LIKE"/>
    <property type="match status" value="1"/>
</dbReference>
<dbReference type="InterPro" id="IPR032675">
    <property type="entry name" value="LRR_dom_sf"/>
</dbReference>
<evidence type="ECO:0000256" key="2">
    <source>
        <dbReference type="ARBA" id="ARBA00022737"/>
    </source>
</evidence>
<keyword evidence="5" id="KW-1185">Reference proteome</keyword>
<dbReference type="EMBL" id="NEDP02003800">
    <property type="protein sequence ID" value="OWF47738.1"/>
    <property type="molecule type" value="Genomic_DNA"/>
</dbReference>
<dbReference type="Proteomes" id="UP000242188">
    <property type="component" value="Unassembled WGS sequence"/>
</dbReference>
<feature type="region of interest" description="Disordered" evidence="3">
    <location>
        <begin position="153"/>
        <end position="178"/>
    </location>
</feature>
<dbReference type="PANTHER" id="PTHR46282">
    <property type="entry name" value="LEUCINE-RICH MELANOCYTE DIFFERENTIATION-ASSOCIATED PROTEIN"/>
    <property type="match status" value="1"/>
</dbReference>
<keyword evidence="2" id="KW-0677">Repeat</keyword>
<evidence type="ECO:0000313" key="5">
    <source>
        <dbReference type="Proteomes" id="UP000242188"/>
    </source>
</evidence>
<reference evidence="4 5" key="1">
    <citation type="journal article" date="2017" name="Nat. Ecol. Evol.">
        <title>Scallop genome provides insights into evolution of bilaterian karyotype and development.</title>
        <authorList>
            <person name="Wang S."/>
            <person name="Zhang J."/>
            <person name="Jiao W."/>
            <person name="Li J."/>
            <person name="Xun X."/>
            <person name="Sun Y."/>
            <person name="Guo X."/>
            <person name="Huan P."/>
            <person name="Dong B."/>
            <person name="Zhang L."/>
            <person name="Hu X."/>
            <person name="Sun X."/>
            <person name="Wang J."/>
            <person name="Zhao C."/>
            <person name="Wang Y."/>
            <person name="Wang D."/>
            <person name="Huang X."/>
            <person name="Wang R."/>
            <person name="Lv J."/>
            <person name="Li Y."/>
            <person name="Zhang Z."/>
            <person name="Liu B."/>
            <person name="Lu W."/>
            <person name="Hui Y."/>
            <person name="Liang J."/>
            <person name="Zhou Z."/>
            <person name="Hou R."/>
            <person name="Li X."/>
            <person name="Liu Y."/>
            <person name="Li H."/>
            <person name="Ning X."/>
            <person name="Lin Y."/>
            <person name="Zhao L."/>
            <person name="Xing Q."/>
            <person name="Dou J."/>
            <person name="Li Y."/>
            <person name="Mao J."/>
            <person name="Guo H."/>
            <person name="Dou H."/>
            <person name="Li T."/>
            <person name="Mu C."/>
            <person name="Jiang W."/>
            <person name="Fu Q."/>
            <person name="Fu X."/>
            <person name="Miao Y."/>
            <person name="Liu J."/>
            <person name="Yu Q."/>
            <person name="Li R."/>
            <person name="Liao H."/>
            <person name="Li X."/>
            <person name="Kong Y."/>
            <person name="Jiang Z."/>
            <person name="Chourrout D."/>
            <person name="Li R."/>
            <person name="Bao Z."/>
        </authorList>
    </citation>
    <scope>NUCLEOTIDE SEQUENCE [LARGE SCALE GENOMIC DNA]</scope>
    <source>
        <strain evidence="4 5">PY_sf001</strain>
    </source>
</reference>
<dbReference type="Pfam" id="PF12799">
    <property type="entry name" value="LRR_4"/>
    <property type="match status" value="1"/>
</dbReference>
<accession>A0A210QG81</accession>
<dbReference type="SUPFAM" id="SSF52058">
    <property type="entry name" value="L domain-like"/>
    <property type="match status" value="1"/>
</dbReference>
<comment type="caution">
    <text evidence="4">The sequence shown here is derived from an EMBL/GenBank/DDBJ whole genome shotgun (WGS) entry which is preliminary data.</text>
</comment>
<evidence type="ECO:0000313" key="4">
    <source>
        <dbReference type="EMBL" id="OWF47738.1"/>
    </source>
</evidence>
<gene>
    <name evidence="4" type="ORF">KP79_PYT15019</name>
</gene>
<dbReference type="InterPro" id="IPR043313">
    <property type="entry name" value="LRMDA"/>
</dbReference>
<sequence length="178" mass="20641">MATIEWNRQNLAYQSLTEVPPELIEHEGSRTAELDLTHNKISDLRFLVDYPHLTTLILDHNLVGSHVKLPAMNKLHTLWLNHNKISNLSTFVAALVKSCPNLRHLSMMNNEAAPSFFNGGTFQQYMDYRYYVISRLQKLDALDDKVIQENERAEAERIYGRSKSRRKSTKKKLEQDNS</sequence>
<dbReference type="AlphaFoldDB" id="A0A210QG81"/>
<evidence type="ECO:0000256" key="3">
    <source>
        <dbReference type="SAM" id="MobiDB-lite"/>
    </source>
</evidence>
<dbReference type="PROSITE" id="PS51450">
    <property type="entry name" value="LRR"/>
    <property type="match status" value="1"/>
</dbReference>
<dbReference type="InterPro" id="IPR001611">
    <property type="entry name" value="Leu-rich_rpt"/>
</dbReference>